<dbReference type="Proteomes" id="UP000748531">
    <property type="component" value="Unassembled WGS sequence"/>
</dbReference>
<gene>
    <name evidence="1" type="ORF">PHET_11193</name>
</gene>
<proteinExistence type="predicted"/>
<organism evidence="1 2">
    <name type="scientific">Paragonimus heterotremus</name>
    <dbReference type="NCBI Taxonomy" id="100268"/>
    <lineage>
        <taxon>Eukaryota</taxon>
        <taxon>Metazoa</taxon>
        <taxon>Spiralia</taxon>
        <taxon>Lophotrochozoa</taxon>
        <taxon>Platyhelminthes</taxon>
        <taxon>Trematoda</taxon>
        <taxon>Digenea</taxon>
        <taxon>Plagiorchiida</taxon>
        <taxon>Troglotremata</taxon>
        <taxon>Troglotrematidae</taxon>
        <taxon>Paragonimus</taxon>
    </lineage>
</organism>
<comment type="caution">
    <text evidence="1">The sequence shown here is derived from an EMBL/GenBank/DDBJ whole genome shotgun (WGS) entry which is preliminary data.</text>
</comment>
<keyword evidence="2" id="KW-1185">Reference proteome</keyword>
<evidence type="ECO:0000313" key="1">
    <source>
        <dbReference type="EMBL" id="KAF5396081.1"/>
    </source>
</evidence>
<name>A0A8J4WDT9_9TREM</name>
<evidence type="ECO:0000313" key="2">
    <source>
        <dbReference type="Proteomes" id="UP000748531"/>
    </source>
</evidence>
<reference evidence="1" key="1">
    <citation type="submission" date="2019-05" db="EMBL/GenBank/DDBJ databases">
        <title>Annotation for the trematode Paragonimus heterotremus.</title>
        <authorList>
            <person name="Choi Y.-J."/>
        </authorList>
    </citation>
    <scope>NUCLEOTIDE SEQUENCE</scope>
    <source>
        <strain evidence="1">LC</strain>
    </source>
</reference>
<accession>A0A8J4WDT9</accession>
<dbReference type="AlphaFoldDB" id="A0A8J4WDT9"/>
<protein>
    <submittedName>
        <fullName evidence="1">Uncharacterized protein</fullName>
    </submittedName>
</protein>
<sequence length="81" mass="9017">MGEVKQAVIPNYMKFVLGGCAGQLFSLDARVGQMSSPHRLFQVAHRSRLTATFTCGYTFLVDLNFSFLLDLSNHIFVPTTC</sequence>
<dbReference type="EMBL" id="LUCH01009239">
    <property type="protein sequence ID" value="KAF5396081.1"/>
    <property type="molecule type" value="Genomic_DNA"/>
</dbReference>